<name>A0A249SPB0_9MOLU</name>
<protein>
    <recommendedName>
        <fullName evidence="3">Cof-type HAD-IIB family hydrolase</fullName>
    </recommendedName>
</protein>
<dbReference type="Gene3D" id="3.30.1240.10">
    <property type="match status" value="1"/>
</dbReference>
<dbReference type="Pfam" id="PF08282">
    <property type="entry name" value="Hydrolase_3"/>
    <property type="match status" value="1"/>
</dbReference>
<dbReference type="KEGG" id="mchc:CK556_03815"/>
<reference evidence="1 2" key="1">
    <citation type="submission" date="2017-08" db="EMBL/GenBank/DDBJ databases">
        <title>Complete Genome Sequence of Mesoplasma chauliocola.</title>
        <authorList>
            <person name="Knight T.F.Jr."/>
            <person name="Citino T."/>
        </authorList>
    </citation>
    <scope>NUCLEOTIDE SEQUENCE [LARGE SCALE GENOMIC DNA]</scope>
    <source>
        <strain evidence="1 2">CHPA-2</strain>
    </source>
</reference>
<organism evidence="1 2">
    <name type="scientific">Mesoplasma chauliocola</name>
    <dbReference type="NCBI Taxonomy" id="216427"/>
    <lineage>
        <taxon>Bacteria</taxon>
        <taxon>Bacillati</taxon>
        <taxon>Mycoplasmatota</taxon>
        <taxon>Mollicutes</taxon>
        <taxon>Entomoplasmatales</taxon>
        <taxon>Entomoplasmataceae</taxon>
        <taxon>Mesoplasma</taxon>
    </lineage>
</organism>
<dbReference type="AlphaFoldDB" id="A0A249SPB0"/>
<dbReference type="EMBL" id="CP023173">
    <property type="protein sequence ID" value="ASZ09452.1"/>
    <property type="molecule type" value="Genomic_DNA"/>
</dbReference>
<dbReference type="RefSeq" id="WP_027875865.1">
    <property type="nucleotide sequence ID" value="NZ_CP023173.1"/>
</dbReference>
<dbReference type="GO" id="GO:0005829">
    <property type="term" value="C:cytosol"/>
    <property type="evidence" value="ECO:0007669"/>
    <property type="project" value="TreeGrafter"/>
</dbReference>
<dbReference type="InterPro" id="IPR006379">
    <property type="entry name" value="HAD-SF_hydro_IIB"/>
</dbReference>
<gene>
    <name evidence="1" type="ORF">CK556_03815</name>
</gene>
<dbReference type="PANTHER" id="PTHR10000:SF8">
    <property type="entry name" value="HAD SUPERFAMILY HYDROLASE-LIKE, TYPE 3"/>
    <property type="match status" value="1"/>
</dbReference>
<accession>A0A249SPB0</accession>
<dbReference type="InterPro" id="IPR023214">
    <property type="entry name" value="HAD_sf"/>
</dbReference>
<dbReference type="Gene3D" id="3.40.50.1000">
    <property type="entry name" value="HAD superfamily/HAD-like"/>
    <property type="match status" value="1"/>
</dbReference>
<sequence>MKWWISDFDGTLTLNPKTEEINKEDMDFINEWSNKNNFIIATGRDVSYINNLIKKYNFKISYKIANNGAALYKGDEVIFNKPILMNQRKEIYKILKKLHNFAGIKIADHKVCFILSGINEEEPRYDETSVLPHWFNVEDNFDKYINEVIENENLNNITLYAHLQDFDYIFDLFKDIKNIKILQTSNFVIEIMHESVSKLSGIDFLKNKYEIDDNDIIVSGDGDNDYEMLKEINNSFAMENGTKKALSAGKKTIAKVCEIKKYIKFDA</sequence>
<evidence type="ECO:0008006" key="3">
    <source>
        <dbReference type="Google" id="ProtNLM"/>
    </source>
</evidence>
<proteinExistence type="predicted"/>
<dbReference type="GO" id="GO:0016791">
    <property type="term" value="F:phosphatase activity"/>
    <property type="evidence" value="ECO:0007669"/>
    <property type="project" value="TreeGrafter"/>
</dbReference>
<dbReference type="GO" id="GO:0000287">
    <property type="term" value="F:magnesium ion binding"/>
    <property type="evidence" value="ECO:0007669"/>
    <property type="project" value="TreeGrafter"/>
</dbReference>
<dbReference type="PANTHER" id="PTHR10000">
    <property type="entry name" value="PHOSPHOSERINE PHOSPHATASE"/>
    <property type="match status" value="1"/>
</dbReference>
<dbReference type="Proteomes" id="UP000232229">
    <property type="component" value="Chromosome"/>
</dbReference>
<dbReference type="NCBIfam" id="TIGR01484">
    <property type="entry name" value="HAD-SF-IIB"/>
    <property type="match status" value="1"/>
</dbReference>
<dbReference type="SUPFAM" id="SSF56784">
    <property type="entry name" value="HAD-like"/>
    <property type="match status" value="1"/>
</dbReference>
<evidence type="ECO:0000313" key="2">
    <source>
        <dbReference type="Proteomes" id="UP000232229"/>
    </source>
</evidence>
<dbReference type="InterPro" id="IPR036412">
    <property type="entry name" value="HAD-like_sf"/>
</dbReference>
<evidence type="ECO:0000313" key="1">
    <source>
        <dbReference type="EMBL" id="ASZ09452.1"/>
    </source>
</evidence>
<keyword evidence="2" id="KW-1185">Reference proteome</keyword>